<keyword evidence="7 8" id="KW-0472">Membrane</keyword>
<feature type="transmembrane region" description="Helical" evidence="8">
    <location>
        <begin position="78"/>
        <end position="97"/>
    </location>
</feature>
<dbReference type="InterPro" id="IPR038770">
    <property type="entry name" value="Na+/solute_symporter_sf"/>
</dbReference>
<dbReference type="GO" id="GO:0015297">
    <property type="term" value="F:antiporter activity"/>
    <property type="evidence" value="ECO:0007669"/>
    <property type="project" value="UniProtKB-KW"/>
</dbReference>
<protein>
    <submittedName>
        <fullName evidence="10">Sodium/hydrogen exchanger</fullName>
    </submittedName>
</protein>
<feature type="domain" description="Cation/H+ exchanger transmembrane" evidence="9">
    <location>
        <begin position="338"/>
        <end position="472"/>
    </location>
</feature>
<feature type="transmembrane region" description="Helical" evidence="8">
    <location>
        <begin position="20"/>
        <end position="37"/>
    </location>
</feature>
<name>A0A177DS95_ALTAL</name>
<dbReference type="PANTHER" id="PTHR43562:SF2">
    <property type="entry name" value="SODIUM-HYDROGEN ANTIPORTER"/>
    <property type="match status" value="1"/>
</dbReference>
<keyword evidence="6" id="KW-0406">Ion transport</keyword>
<evidence type="ECO:0000256" key="1">
    <source>
        <dbReference type="ARBA" id="ARBA00004141"/>
    </source>
</evidence>
<dbReference type="GO" id="GO:0016020">
    <property type="term" value="C:membrane"/>
    <property type="evidence" value="ECO:0007669"/>
    <property type="project" value="UniProtKB-SubCell"/>
</dbReference>
<evidence type="ECO:0000256" key="3">
    <source>
        <dbReference type="ARBA" id="ARBA00022449"/>
    </source>
</evidence>
<feature type="transmembrane region" description="Helical" evidence="8">
    <location>
        <begin position="450"/>
        <end position="473"/>
    </location>
</feature>
<organism evidence="10 11">
    <name type="scientific">Alternaria alternata</name>
    <name type="common">Alternaria rot fungus</name>
    <name type="synonym">Torula alternata</name>
    <dbReference type="NCBI Taxonomy" id="5599"/>
    <lineage>
        <taxon>Eukaryota</taxon>
        <taxon>Fungi</taxon>
        <taxon>Dikarya</taxon>
        <taxon>Ascomycota</taxon>
        <taxon>Pezizomycotina</taxon>
        <taxon>Dothideomycetes</taxon>
        <taxon>Pleosporomycetidae</taxon>
        <taxon>Pleosporales</taxon>
        <taxon>Pleosporineae</taxon>
        <taxon>Pleosporaceae</taxon>
        <taxon>Alternaria</taxon>
        <taxon>Alternaria sect. Alternaria</taxon>
        <taxon>Alternaria alternata complex</taxon>
    </lineage>
</organism>
<dbReference type="Pfam" id="PF00999">
    <property type="entry name" value="Na_H_Exchanger"/>
    <property type="match status" value="2"/>
</dbReference>
<gene>
    <name evidence="10" type="ORF">CC77DRAFT_931843</name>
</gene>
<feature type="transmembrane region" description="Helical" evidence="8">
    <location>
        <begin position="344"/>
        <end position="364"/>
    </location>
</feature>
<dbReference type="PANTHER" id="PTHR43562">
    <property type="entry name" value="NAPA-TYPE SODIUM/HYDROGEN ANTIPORTER"/>
    <property type="match status" value="1"/>
</dbReference>
<feature type="transmembrane region" description="Helical" evidence="8">
    <location>
        <begin position="104"/>
        <end position="126"/>
    </location>
</feature>
<accession>A0A177DS95</accession>
<dbReference type="Proteomes" id="UP000077248">
    <property type="component" value="Unassembled WGS sequence"/>
</dbReference>
<dbReference type="InterPro" id="IPR006153">
    <property type="entry name" value="Cation/H_exchanger_TM"/>
</dbReference>
<evidence type="ECO:0000256" key="7">
    <source>
        <dbReference type="ARBA" id="ARBA00023136"/>
    </source>
</evidence>
<feature type="transmembrane region" description="Helical" evidence="8">
    <location>
        <begin position="170"/>
        <end position="195"/>
    </location>
</feature>
<keyword evidence="5 8" id="KW-1133">Transmembrane helix</keyword>
<feature type="transmembrane region" description="Helical" evidence="8">
    <location>
        <begin position="215"/>
        <end position="232"/>
    </location>
</feature>
<sequence>MAGDTSPPTTEGFLQYHEPNIIQILVLVSFFFWLSFGEWLSNRVFRAGLIGQIIVGLIYGLPIGGEIIPIAWQEAFIALGYIGLVLIIFEGALAVRLDLLKANFGLSAIAATIGVVAPIGLTYALLYVGFGYGAIETFIVGAALSVTSLGTTFVVLGKSSKEISFADTRVGTVLVSAAVFDDVSGLVMASVIGQLGALGGENSPNLGWLIGRPTLVSGLLAILTPVLNKWVIAPPYRKFVEPHLPKTRKRHVVNVIVMIFVLCAFVSITGFGGTSVLYGSFMAGAFLTYLPSKHPTGPFHPPSREEAEEAEARSIAEATEYDDAGEPAICPTFMHTFEKYFLDVVKYLLQPLFFASIGFAIPFLDLWTAEAFWKGFVYTLLMLISKVVVGLVIPFATILRRPPGMSIRECFTSTFWPAMLLGSAMVARGEIGLLVVQIGLNNTPYLSKEAFITAVWAIVLNTIFGPVTVGLIIKYKARAIADGVWGLEKAEQGGDGWDDGISRANTIIPDTMSVKERSKSVAVSQHSRMVSDPVTVAISP</sequence>
<dbReference type="OMA" id="HEPNIIQ"/>
<evidence type="ECO:0000256" key="6">
    <source>
        <dbReference type="ARBA" id="ARBA00023065"/>
    </source>
</evidence>
<dbReference type="RefSeq" id="XP_018388056.1">
    <property type="nucleotide sequence ID" value="XM_018534232.1"/>
</dbReference>
<dbReference type="EMBL" id="KV441474">
    <property type="protein sequence ID" value="OAG22635.1"/>
    <property type="molecule type" value="Genomic_DNA"/>
</dbReference>
<dbReference type="KEGG" id="aalt:CC77DRAFT_931843"/>
<dbReference type="GeneID" id="29119826"/>
<reference evidence="10 11" key="1">
    <citation type="submission" date="2016-05" db="EMBL/GenBank/DDBJ databases">
        <title>Comparative analysis of secretome profiles of manganese(II)-oxidizing ascomycete fungi.</title>
        <authorList>
            <consortium name="DOE Joint Genome Institute"/>
            <person name="Zeiner C.A."/>
            <person name="Purvine S.O."/>
            <person name="Zink E.M."/>
            <person name="Wu S."/>
            <person name="Pasa-Tolic L."/>
            <person name="Chaput D.L."/>
            <person name="Haridas S."/>
            <person name="Grigoriev I.V."/>
            <person name="Santelli C.M."/>
            <person name="Hansel C.M."/>
        </authorList>
    </citation>
    <scope>NUCLEOTIDE SEQUENCE [LARGE SCALE GENOMIC DNA]</scope>
    <source>
        <strain evidence="10 11">SRC1lrK2f</strain>
    </source>
</reference>
<keyword evidence="4 8" id="KW-0812">Transmembrane</keyword>
<feature type="transmembrane region" description="Helical" evidence="8">
    <location>
        <begin position="138"/>
        <end position="158"/>
    </location>
</feature>
<dbReference type="AlphaFoldDB" id="A0A177DS95"/>
<dbReference type="Gene3D" id="1.20.1530.20">
    <property type="match status" value="2"/>
</dbReference>
<keyword evidence="3" id="KW-0050">Antiport</keyword>
<dbReference type="GO" id="GO:1902600">
    <property type="term" value="P:proton transmembrane transport"/>
    <property type="evidence" value="ECO:0007669"/>
    <property type="project" value="InterPro"/>
</dbReference>
<dbReference type="VEuPathDB" id="FungiDB:CC77DRAFT_931843"/>
<evidence type="ECO:0000256" key="8">
    <source>
        <dbReference type="SAM" id="Phobius"/>
    </source>
</evidence>
<evidence type="ECO:0000256" key="5">
    <source>
        <dbReference type="ARBA" id="ARBA00022989"/>
    </source>
</evidence>
<feature type="transmembrane region" description="Helical" evidence="8">
    <location>
        <begin position="376"/>
        <end position="399"/>
    </location>
</feature>
<comment type="subcellular location">
    <subcellularLocation>
        <location evidence="1">Membrane</location>
        <topology evidence="1">Multi-pass membrane protein</topology>
    </subcellularLocation>
</comment>
<proteinExistence type="predicted"/>
<keyword evidence="2" id="KW-0813">Transport</keyword>
<evidence type="ECO:0000256" key="2">
    <source>
        <dbReference type="ARBA" id="ARBA00022448"/>
    </source>
</evidence>
<feature type="transmembrane region" description="Helical" evidence="8">
    <location>
        <begin position="252"/>
        <end position="270"/>
    </location>
</feature>
<dbReference type="STRING" id="5599.A0A177DS95"/>
<keyword evidence="11" id="KW-1185">Reference proteome</keyword>
<feature type="transmembrane region" description="Helical" evidence="8">
    <location>
        <begin position="49"/>
        <end position="72"/>
    </location>
</feature>
<evidence type="ECO:0000313" key="10">
    <source>
        <dbReference type="EMBL" id="OAG22635.1"/>
    </source>
</evidence>
<feature type="domain" description="Cation/H+ exchanger transmembrane" evidence="9">
    <location>
        <begin position="39"/>
        <end position="293"/>
    </location>
</feature>
<evidence type="ECO:0000313" key="11">
    <source>
        <dbReference type="Proteomes" id="UP000077248"/>
    </source>
</evidence>
<evidence type="ECO:0000259" key="9">
    <source>
        <dbReference type="Pfam" id="PF00999"/>
    </source>
</evidence>
<evidence type="ECO:0000256" key="4">
    <source>
        <dbReference type="ARBA" id="ARBA00022692"/>
    </source>
</evidence>